<comment type="caution">
    <text evidence="3">The sequence shown here is derived from an EMBL/GenBank/DDBJ whole genome shotgun (WGS) entry which is preliminary data.</text>
</comment>
<sequence length="540" mass="56372">MPKLLSPRTFARAFDVRAFGAKGDNSTNDQAAIQAALDAAATAATTEGGALVVIPPGKYKISSGLLVKSDVTIQAYGAYIFAGAGNFEMLRNYEGGESGYTGKSRITVLGGTWDGKGQSWAIDNSANIMAFINCKAITVRDVTIRNVASYHAIEVQAVDGAVIDGCRFEGFKDNTTGTMRVFSEAIQIDVSGSSTACKNVSVTNCYQGPAEDGSGLGVFGRLVGSHTDAAGLFHTGIRIIGNTSNGSLDNSVQAYSWTDSVIANNTLLSPGSVGDGSCIEVTGNAANVVQRIVIDGNTCKDFKIAAVYLNGASGREIRDCTVSNNVITATANTNPAISLSFANYCTVIGNSLGPTNNRGITISGSHFNNINGNTIRSTGADGIFLSGSAQCLVANNRISDTGWHGMLIGATSQNNFIQGNYFRKCGSATHNTYSGIQISNLANNDNCIMGNRIQRGETGTGHNAMRAAIEILGTTPVDISIIFNSIEGWAEYSNTAASSTVTTPQTTFNSRAIVTGGEAFLQNLVTDITPSAATANQHRA</sequence>
<dbReference type="InterPro" id="IPR006626">
    <property type="entry name" value="PbH1"/>
</dbReference>
<dbReference type="InterPro" id="IPR024535">
    <property type="entry name" value="RHGA/B-epi-like_pectate_lyase"/>
</dbReference>
<organism evidence="3 4">
    <name type="scientific">Streptomyces solincola</name>
    <dbReference type="NCBI Taxonomy" id="2100817"/>
    <lineage>
        <taxon>Bacteria</taxon>
        <taxon>Bacillati</taxon>
        <taxon>Actinomycetota</taxon>
        <taxon>Actinomycetes</taxon>
        <taxon>Kitasatosporales</taxon>
        <taxon>Streptomycetaceae</taxon>
        <taxon>Streptomyces</taxon>
    </lineage>
</organism>
<feature type="domain" description="Rhamnogalacturonase A/B/Epimerase-like pectate lyase" evidence="2">
    <location>
        <begin position="14"/>
        <end position="87"/>
    </location>
</feature>
<dbReference type="Pfam" id="PF05048">
    <property type="entry name" value="NosD"/>
    <property type="match status" value="1"/>
</dbReference>
<dbReference type="RefSeq" id="WP_105868511.1">
    <property type="nucleotide sequence ID" value="NZ_PVLV01000121.1"/>
</dbReference>
<evidence type="ECO:0000259" key="2">
    <source>
        <dbReference type="Pfam" id="PF12708"/>
    </source>
</evidence>
<name>A0A2S9PYA6_9ACTN</name>
<dbReference type="NCBIfam" id="TIGR03804">
    <property type="entry name" value="para_beta_helix"/>
    <property type="match status" value="2"/>
</dbReference>
<gene>
    <name evidence="3" type="ORF">C6N75_09945</name>
</gene>
<dbReference type="Gene3D" id="2.160.20.10">
    <property type="entry name" value="Single-stranded right-handed beta-helix, Pectin lyase-like"/>
    <property type="match status" value="1"/>
</dbReference>
<evidence type="ECO:0000259" key="1">
    <source>
        <dbReference type="Pfam" id="PF05048"/>
    </source>
</evidence>
<dbReference type="InterPro" id="IPR012334">
    <property type="entry name" value="Pectin_lyas_fold"/>
</dbReference>
<dbReference type="InterPro" id="IPR007742">
    <property type="entry name" value="NosD_dom"/>
</dbReference>
<dbReference type="AlphaFoldDB" id="A0A2S9PYA6"/>
<proteinExistence type="predicted"/>
<accession>A0A2S9PYA6</accession>
<dbReference type="Pfam" id="PF12708">
    <property type="entry name" value="Pect-lyase_RHGA_epim"/>
    <property type="match status" value="1"/>
</dbReference>
<dbReference type="InterPro" id="IPR022441">
    <property type="entry name" value="Para_beta_helix_rpt-2"/>
</dbReference>
<keyword evidence="4" id="KW-1185">Reference proteome</keyword>
<feature type="domain" description="Periplasmic copper-binding protein NosD beta helix" evidence="1">
    <location>
        <begin position="314"/>
        <end position="461"/>
    </location>
</feature>
<reference evidence="3 4" key="1">
    <citation type="submission" date="2018-03" db="EMBL/GenBank/DDBJ databases">
        <title>Novel Streptomyces sp. from soil.</title>
        <authorList>
            <person name="Tan G.Y.A."/>
            <person name="Lee Z.Y."/>
        </authorList>
    </citation>
    <scope>NUCLEOTIDE SEQUENCE [LARGE SCALE GENOMIC DNA]</scope>
    <source>
        <strain evidence="3 4">ST5x</strain>
    </source>
</reference>
<dbReference type="SUPFAM" id="SSF51126">
    <property type="entry name" value="Pectin lyase-like"/>
    <property type="match status" value="2"/>
</dbReference>
<dbReference type="InterPro" id="IPR011050">
    <property type="entry name" value="Pectin_lyase_fold/virulence"/>
</dbReference>
<dbReference type="OrthoDB" id="4215965at2"/>
<protein>
    <submittedName>
        <fullName evidence="3">Uncharacterized protein</fullName>
    </submittedName>
</protein>
<dbReference type="SMART" id="SM00710">
    <property type="entry name" value="PbH1"/>
    <property type="match status" value="9"/>
</dbReference>
<evidence type="ECO:0000313" key="3">
    <source>
        <dbReference type="EMBL" id="PRH79395.1"/>
    </source>
</evidence>
<dbReference type="Proteomes" id="UP000239322">
    <property type="component" value="Unassembled WGS sequence"/>
</dbReference>
<dbReference type="EMBL" id="PVLV01000121">
    <property type="protein sequence ID" value="PRH79395.1"/>
    <property type="molecule type" value="Genomic_DNA"/>
</dbReference>
<evidence type="ECO:0000313" key="4">
    <source>
        <dbReference type="Proteomes" id="UP000239322"/>
    </source>
</evidence>